<dbReference type="PROSITE" id="PS51257">
    <property type="entry name" value="PROKAR_LIPOPROTEIN"/>
    <property type="match status" value="1"/>
</dbReference>
<sequence length="245" mass="24234">MRTHRLAVALASSTVLALALTACGEGDAESESVGTAATEPTDTTVTPTATAASVSASASASTSATATGQATKGAGSQGSGNVGGTGAGATKTSSAGTGSGSAKPLDCTTGSLKFAVKEVKSPINHVLITATNTGSKACSIYSYPALRLSDVQQSVTARIGQSKPQAVVTLDRGATAYAGLITASVDRNSQTKVTTSSIGLSLFGPDEGPTESGADLPVPGGSLYVELDNALVTYWQDNANDALAW</sequence>
<evidence type="ECO:0000313" key="5">
    <source>
        <dbReference type="Proteomes" id="UP000637788"/>
    </source>
</evidence>
<reference evidence="4" key="1">
    <citation type="journal article" date="2014" name="Int. J. Syst. Evol. Microbiol.">
        <title>Complete genome sequence of Corynebacterium casei LMG S-19264T (=DSM 44701T), isolated from a smear-ripened cheese.</title>
        <authorList>
            <consortium name="US DOE Joint Genome Institute (JGI-PGF)"/>
            <person name="Walter F."/>
            <person name="Albersmeier A."/>
            <person name="Kalinowski J."/>
            <person name="Ruckert C."/>
        </authorList>
    </citation>
    <scope>NUCLEOTIDE SEQUENCE</scope>
    <source>
        <strain evidence="4">JCM 3035</strain>
    </source>
</reference>
<dbReference type="AlphaFoldDB" id="A0A917VT61"/>
<protein>
    <recommendedName>
        <fullName evidence="3">DUF4232 domain-containing protein</fullName>
    </recommendedName>
</protein>
<feature type="compositionally biased region" description="Gly residues" evidence="1">
    <location>
        <begin position="75"/>
        <end position="87"/>
    </location>
</feature>
<keyword evidence="5" id="KW-1185">Reference proteome</keyword>
<evidence type="ECO:0000256" key="2">
    <source>
        <dbReference type="SAM" id="SignalP"/>
    </source>
</evidence>
<feature type="chain" id="PRO_5039146975" description="DUF4232 domain-containing protein" evidence="2">
    <location>
        <begin position="25"/>
        <end position="245"/>
    </location>
</feature>
<organism evidence="4 5">
    <name type="scientific">Streptomyces flaveus</name>
    <dbReference type="NCBI Taxonomy" id="66370"/>
    <lineage>
        <taxon>Bacteria</taxon>
        <taxon>Bacillati</taxon>
        <taxon>Actinomycetota</taxon>
        <taxon>Actinomycetes</taxon>
        <taxon>Kitasatosporales</taxon>
        <taxon>Streptomycetaceae</taxon>
        <taxon>Streptomyces</taxon>
        <taxon>Streptomyces aurantiacus group</taxon>
    </lineage>
</organism>
<feature type="domain" description="DUF4232" evidence="3">
    <location>
        <begin position="107"/>
        <end position="236"/>
    </location>
</feature>
<accession>A0A917VT61</accession>
<dbReference type="Proteomes" id="UP000637788">
    <property type="component" value="Unassembled WGS sequence"/>
</dbReference>
<reference evidence="4" key="2">
    <citation type="submission" date="2020-09" db="EMBL/GenBank/DDBJ databases">
        <authorList>
            <person name="Sun Q."/>
            <person name="Ohkuma M."/>
        </authorList>
    </citation>
    <scope>NUCLEOTIDE SEQUENCE</scope>
    <source>
        <strain evidence="4">JCM 3035</strain>
    </source>
</reference>
<gene>
    <name evidence="4" type="ORF">GCM10010094_90200</name>
</gene>
<dbReference type="EMBL" id="BMPQ01000052">
    <property type="protein sequence ID" value="GGL15257.1"/>
    <property type="molecule type" value="Genomic_DNA"/>
</dbReference>
<proteinExistence type="predicted"/>
<evidence type="ECO:0000313" key="4">
    <source>
        <dbReference type="EMBL" id="GGL15257.1"/>
    </source>
</evidence>
<dbReference type="InterPro" id="IPR025326">
    <property type="entry name" value="DUF4232"/>
</dbReference>
<feature type="compositionally biased region" description="Low complexity" evidence="1">
    <location>
        <begin position="34"/>
        <end position="74"/>
    </location>
</feature>
<evidence type="ECO:0000256" key="1">
    <source>
        <dbReference type="SAM" id="MobiDB-lite"/>
    </source>
</evidence>
<feature type="region of interest" description="Disordered" evidence="1">
    <location>
        <begin position="30"/>
        <end position="103"/>
    </location>
</feature>
<dbReference type="Pfam" id="PF14016">
    <property type="entry name" value="DUF4232"/>
    <property type="match status" value="1"/>
</dbReference>
<feature type="compositionally biased region" description="Low complexity" evidence="1">
    <location>
        <begin position="88"/>
        <end position="102"/>
    </location>
</feature>
<feature type="signal peptide" evidence="2">
    <location>
        <begin position="1"/>
        <end position="24"/>
    </location>
</feature>
<evidence type="ECO:0000259" key="3">
    <source>
        <dbReference type="Pfam" id="PF14016"/>
    </source>
</evidence>
<comment type="caution">
    <text evidence="4">The sequence shown here is derived from an EMBL/GenBank/DDBJ whole genome shotgun (WGS) entry which is preliminary data.</text>
</comment>
<keyword evidence="2" id="KW-0732">Signal</keyword>
<name>A0A917VT61_9ACTN</name>